<accession>A0A543D4V0</accession>
<dbReference type="Gene3D" id="1.10.3470.10">
    <property type="entry name" value="ABC transporter involved in vitamin B12 uptake, BtuC"/>
    <property type="match status" value="1"/>
</dbReference>
<reference evidence="9 10" key="1">
    <citation type="submission" date="2019-06" db="EMBL/GenBank/DDBJ databases">
        <title>Sequencing the genomes of 1000 actinobacteria strains.</title>
        <authorList>
            <person name="Klenk H.-P."/>
        </authorList>
    </citation>
    <scope>NUCLEOTIDE SEQUENCE [LARGE SCALE GENOMIC DNA]</scope>
    <source>
        <strain evidence="9 10">DSM 45301</strain>
    </source>
</reference>
<proteinExistence type="inferred from homology"/>
<gene>
    <name evidence="9" type="ORF">FB558_7388</name>
</gene>
<feature type="transmembrane region" description="Helical" evidence="8">
    <location>
        <begin position="322"/>
        <end position="340"/>
    </location>
</feature>
<dbReference type="RefSeq" id="WP_211367073.1">
    <property type="nucleotide sequence ID" value="NZ_VFPA01000005.1"/>
</dbReference>
<dbReference type="FunFam" id="1.10.3470.10:FF:000001">
    <property type="entry name" value="Vitamin B12 ABC transporter permease BtuC"/>
    <property type="match status" value="1"/>
</dbReference>
<feature type="transmembrane region" description="Helical" evidence="8">
    <location>
        <begin position="20"/>
        <end position="43"/>
    </location>
</feature>
<evidence type="ECO:0000313" key="10">
    <source>
        <dbReference type="Proteomes" id="UP000315677"/>
    </source>
</evidence>
<evidence type="ECO:0000256" key="4">
    <source>
        <dbReference type="ARBA" id="ARBA00022475"/>
    </source>
</evidence>
<evidence type="ECO:0000256" key="2">
    <source>
        <dbReference type="ARBA" id="ARBA00007935"/>
    </source>
</evidence>
<dbReference type="GO" id="GO:0022857">
    <property type="term" value="F:transmembrane transporter activity"/>
    <property type="evidence" value="ECO:0007669"/>
    <property type="project" value="InterPro"/>
</dbReference>
<name>A0A543D4V0_9PSEU</name>
<dbReference type="Pfam" id="PF01032">
    <property type="entry name" value="FecCD"/>
    <property type="match status" value="1"/>
</dbReference>
<feature type="transmembrane region" description="Helical" evidence="8">
    <location>
        <begin position="164"/>
        <end position="185"/>
    </location>
</feature>
<evidence type="ECO:0000313" key="9">
    <source>
        <dbReference type="EMBL" id="TQM04354.1"/>
    </source>
</evidence>
<feature type="transmembrane region" description="Helical" evidence="8">
    <location>
        <begin position="206"/>
        <end position="227"/>
    </location>
</feature>
<feature type="transmembrane region" description="Helical" evidence="8">
    <location>
        <begin position="132"/>
        <end position="152"/>
    </location>
</feature>
<evidence type="ECO:0000256" key="3">
    <source>
        <dbReference type="ARBA" id="ARBA00022448"/>
    </source>
</evidence>
<feature type="transmembrane region" description="Helical" evidence="8">
    <location>
        <begin position="294"/>
        <end position="316"/>
    </location>
</feature>
<dbReference type="EMBL" id="VFPA01000005">
    <property type="protein sequence ID" value="TQM04354.1"/>
    <property type="molecule type" value="Genomic_DNA"/>
</dbReference>
<dbReference type="CDD" id="cd06550">
    <property type="entry name" value="TM_ABC_iron-siderophores_like"/>
    <property type="match status" value="1"/>
</dbReference>
<evidence type="ECO:0000256" key="8">
    <source>
        <dbReference type="SAM" id="Phobius"/>
    </source>
</evidence>
<evidence type="ECO:0000256" key="6">
    <source>
        <dbReference type="ARBA" id="ARBA00022989"/>
    </source>
</evidence>
<dbReference type="AlphaFoldDB" id="A0A543D4V0"/>
<feature type="transmembrane region" description="Helical" evidence="8">
    <location>
        <begin position="103"/>
        <end position="125"/>
    </location>
</feature>
<evidence type="ECO:0000256" key="1">
    <source>
        <dbReference type="ARBA" id="ARBA00004651"/>
    </source>
</evidence>
<evidence type="ECO:0000256" key="7">
    <source>
        <dbReference type="ARBA" id="ARBA00023136"/>
    </source>
</evidence>
<feature type="transmembrane region" description="Helical" evidence="8">
    <location>
        <begin position="253"/>
        <end position="282"/>
    </location>
</feature>
<keyword evidence="5 8" id="KW-0812">Transmembrane</keyword>
<keyword evidence="10" id="KW-1185">Reference proteome</keyword>
<dbReference type="GO" id="GO:0005886">
    <property type="term" value="C:plasma membrane"/>
    <property type="evidence" value="ECO:0007669"/>
    <property type="project" value="UniProtKB-SubCell"/>
</dbReference>
<comment type="caution">
    <text evidence="9">The sequence shown here is derived from an EMBL/GenBank/DDBJ whole genome shotgun (WGS) entry which is preliminary data.</text>
</comment>
<dbReference type="InterPro" id="IPR037294">
    <property type="entry name" value="ABC_BtuC-like"/>
</dbReference>
<organism evidence="9 10">
    <name type="scientific">Pseudonocardia kunmingensis</name>
    <dbReference type="NCBI Taxonomy" id="630975"/>
    <lineage>
        <taxon>Bacteria</taxon>
        <taxon>Bacillati</taxon>
        <taxon>Actinomycetota</taxon>
        <taxon>Actinomycetes</taxon>
        <taxon>Pseudonocardiales</taxon>
        <taxon>Pseudonocardiaceae</taxon>
        <taxon>Pseudonocardia</taxon>
    </lineage>
</organism>
<protein>
    <submittedName>
        <fullName evidence="9">Iron complex transport system permease protein</fullName>
    </submittedName>
</protein>
<comment type="similarity">
    <text evidence="2">Belongs to the binding-protein-dependent transport system permease family. FecCD subfamily.</text>
</comment>
<dbReference type="PANTHER" id="PTHR30472:SF1">
    <property type="entry name" value="FE(3+) DICITRATE TRANSPORT SYSTEM PERMEASE PROTEIN FECC-RELATED"/>
    <property type="match status" value="1"/>
</dbReference>
<keyword evidence="4" id="KW-1003">Cell membrane</keyword>
<dbReference type="PANTHER" id="PTHR30472">
    <property type="entry name" value="FERRIC ENTEROBACTIN TRANSPORT SYSTEM PERMEASE PROTEIN"/>
    <property type="match status" value="1"/>
</dbReference>
<comment type="subcellular location">
    <subcellularLocation>
        <location evidence="1">Cell membrane</location>
        <topology evidence="1">Multi-pass membrane protein</topology>
    </subcellularLocation>
</comment>
<evidence type="ECO:0000256" key="5">
    <source>
        <dbReference type="ARBA" id="ARBA00022692"/>
    </source>
</evidence>
<sequence length="348" mass="34230">MTATLAAPAASRAAPRRRAAVAVTALGLAVVAVCGAAALSLLVGNQPLTPAQVLAGLTGTAGGDADLIVRHVRLPRTLAGLLAGAALGTAGAVLQGLTRNPLAGPGVLGVNAGASLAAVAALALTGLGSLGGYVWFCFAGAALAMAAVFAIGSAGRGGATPVTLALAGAAVSALLHSLTSAIVLLDHDLFARYRFWLVGSLTRADLAMLGQALPFVVAGTLLALALARPLDALTLGDDTARTLGTRLGLVRGLGLAAVVVLAGTATAVAGPIGFVGLVVPHVARLVAGSGHARVLPLAALLGALVLLLADVAGRVLLRPEEVQVGVTAAVLGAPVFLYLVRRRRVAQL</sequence>
<keyword evidence="7 8" id="KW-0472">Membrane</keyword>
<dbReference type="InterPro" id="IPR000522">
    <property type="entry name" value="ABC_transptr_permease_BtuC"/>
</dbReference>
<dbReference type="Proteomes" id="UP000315677">
    <property type="component" value="Unassembled WGS sequence"/>
</dbReference>
<keyword evidence="6 8" id="KW-1133">Transmembrane helix</keyword>
<dbReference type="GO" id="GO:0033214">
    <property type="term" value="P:siderophore-iron import into cell"/>
    <property type="evidence" value="ECO:0007669"/>
    <property type="project" value="TreeGrafter"/>
</dbReference>
<dbReference type="SUPFAM" id="SSF81345">
    <property type="entry name" value="ABC transporter involved in vitamin B12 uptake, BtuC"/>
    <property type="match status" value="1"/>
</dbReference>
<keyword evidence="3" id="KW-0813">Transport</keyword>